<evidence type="ECO:0000313" key="5">
    <source>
        <dbReference type="Proteomes" id="UP000325313"/>
    </source>
</evidence>
<protein>
    <recommendedName>
        <fullName evidence="6">Retrotransposon gag domain-containing protein</fullName>
    </recommendedName>
</protein>
<evidence type="ECO:0000313" key="4">
    <source>
        <dbReference type="Proteomes" id="UP000324748"/>
    </source>
</evidence>
<evidence type="ECO:0008006" key="6">
    <source>
        <dbReference type="Google" id="ProtNLM"/>
    </source>
</evidence>
<sequence length="200" mass="23619">MTQAFIHDPDEHFERDVDFVFEGWSYNNCPTYDGHITIDVWRWLETLSFTLEIRVAHPDIWHLVGFRLIKGHALHVLNEALESGNGPRDWDSFCQWAQSLNHLAPHVVNAYNRCMVADDYEKLRQRDNETAKEFYERFSQWQLKAGYHRYTYEPRTAFVDRLNNDLRPRVCSRITDMKLQGLPISFPTVVHAAFNEDACD</sequence>
<dbReference type="OrthoDB" id="2495075at2759"/>
<evidence type="ECO:0000313" key="1">
    <source>
        <dbReference type="EMBL" id="KAA1075809.1"/>
    </source>
</evidence>
<name>A0A5B0NSN5_PUCGR</name>
<dbReference type="Proteomes" id="UP000324748">
    <property type="component" value="Unassembled WGS sequence"/>
</dbReference>
<accession>A0A5B0NSN5</accession>
<dbReference type="EMBL" id="VSWC01000092">
    <property type="protein sequence ID" value="KAA1091160.1"/>
    <property type="molecule type" value="Genomic_DNA"/>
</dbReference>
<dbReference type="EMBL" id="VSWC01000027">
    <property type="protein sequence ID" value="KAA1110650.1"/>
    <property type="molecule type" value="Genomic_DNA"/>
</dbReference>
<dbReference type="AlphaFoldDB" id="A0A5B0NSN5"/>
<reference evidence="4 5" key="1">
    <citation type="submission" date="2019-05" db="EMBL/GenBank/DDBJ databases">
        <title>Emergence of the Ug99 lineage of the wheat stem rust pathogen through somatic hybridization.</title>
        <authorList>
            <person name="Li F."/>
            <person name="Upadhyaya N.M."/>
            <person name="Sperschneider J."/>
            <person name="Matny O."/>
            <person name="Nguyen-Phuc H."/>
            <person name="Mago R."/>
            <person name="Raley C."/>
            <person name="Miller M.E."/>
            <person name="Silverstein K.A.T."/>
            <person name="Henningsen E."/>
            <person name="Hirsch C.D."/>
            <person name="Visser B."/>
            <person name="Pretorius Z.A."/>
            <person name="Steffenson B.J."/>
            <person name="Schwessinger B."/>
            <person name="Dodds P.N."/>
            <person name="Figueroa M."/>
        </authorList>
    </citation>
    <scope>NUCLEOTIDE SEQUENCE [LARGE SCALE GENOMIC DNA]</scope>
    <source>
        <strain evidence="2">21-0</strain>
        <strain evidence="1 5">Ug99</strain>
    </source>
</reference>
<dbReference type="EMBL" id="VDEP01000471">
    <property type="protein sequence ID" value="KAA1075809.1"/>
    <property type="molecule type" value="Genomic_DNA"/>
</dbReference>
<evidence type="ECO:0000313" key="2">
    <source>
        <dbReference type="EMBL" id="KAA1091160.1"/>
    </source>
</evidence>
<proteinExistence type="predicted"/>
<keyword evidence="4" id="KW-1185">Reference proteome</keyword>
<gene>
    <name evidence="2" type="ORF">PGT21_027398</name>
    <name evidence="3" type="ORF">PGT21_028797</name>
    <name evidence="1" type="ORF">PGTUg99_016030</name>
</gene>
<dbReference type="Proteomes" id="UP000325313">
    <property type="component" value="Unassembled WGS sequence"/>
</dbReference>
<organism evidence="2 4">
    <name type="scientific">Puccinia graminis f. sp. tritici</name>
    <dbReference type="NCBI Taxonomy" id="56615"/>
    <lineage>
        <taxon>Eukaryota</taxon>
        <taxon>Fungi</taxon>
        <taxon>Dikarya</taxon>
        <taxon>Basidiomycota</taxon>
        <taxon>Pucciniomycotina</taxon>
        <taxon>Pucciniomycetes</taxon>
        <taxon>Pucciniales</taxon>
        <taxon>Pucciniaceae</taxon>
        <taxon>Puccinia</taxon>
    </lineage>
</organism>
<comment type="caution">
    <text evidence="2">The sequence shown here is derived from an EMBL/GenBank/DDBJ whole genome shotgun (WGS) entry which is preliminary data.</text>
</comment>
<evidence type="ECO:0000313" key="3">
    <source>
        <dbReference type="EMBL" id="KAA1110650.1"/>
    </source>
</evidence>